<dbReference type="eggNOG" id="KOG1593">
    <property type="taxonomic scope" value="Eukaryota"/>
</dbReference>
<dbReference type="EMBL" id="KQ241910">
    <property type="protein sequence ID" value="KNC82612.1"/>
    <property type="molecule type" value="Genomic_DNA"/>
</dbReference>
<evidence type="ECO:0008006" key="6">
    <source>
        <dbReference type="Google" id="ProtNLM"/>
    </source>
</evidence>
<name>A0A0L0G0I5_9EUKA</name>
<dbReference type="Gene3D" id="3.60.20.30">
    <property type="entry name" value="(Glycosyl)asparaginase"/>
    <property type="match status" value="1"/>
</dbReference>
<sequence>MRDNKHRLDVVQAMCRYCEEKQCDGSVGYGSHPDTDGHVTLDAMVMDGPGVRVGSVGALYGVRNAIGVARAVMEHTRHSLLVGSGAKRFARMMGFEKKSTETSASTGQFLDWMDKRCQPNFYINMQGNAQQWSCGPYTPNQPSANSLEQILSIVATDLTVAEDKPEETRDVAVSGHDTIAAITLDAEGHLACATTTNGPGHKVAGRVGDSPIAGSGCYVEEGAGGAGATGDGDVMLRFLPSFHAVQLMKHGASPTEACEQALKKIGHVYPDFSGGMVCVNKQGEIGAASHNMNFQYTTATLGDEDPTVVHVPNLLSAMELLEAH</sequence>
<protein>
    <recommendedName>
        <fullName evidence="6">N(4)-(Beta-N-acetylglucosaminyl)-L-asparaginase</fullName>
    </recommendedName>
</protein>
<dbReference type="CDD" id="cd04513">
    <property type="entry name" value="Glycosylasparaginase"/>
    <property type="match status" value="1"/>
</dbReference>
<evidence type="ECO:0000256" key="1">
    <source>
        <dbReference type="PIRSR" id="PIRSR600246-1"/>
    </source>
</evidence>
<evidence type="ECO:0000313" key="4">
    <source>
        <dbReference type="EMBL" id="KNC82612.1"/>
    </source>
</evidence>
<organism evidence="4 5">
    <name type="scientific">Sphaeroforma arctica JP610</name>
    <dbReference type="NCBI Taxonomy" id="667725"/>
    <lineage>
        <taxon>Eukaryota</taxon>
        <taxon>Ichthyosporea</taxon>
        <taxon>Ichthyophonida</taxon>
        <taxon>Sphaeroforma</taxon>
    </lineage>
</organism>
<dbReference type="Pfam" id="PF01112">
    <property type="entry name" value="Asparaginase_2"/>
    <property type="match status" value="1"/>
</dbReference>
<feature type="site" description="Cleavage; by autolysis" evidence="3">
    <location>
        <begin position="177"/>
        <end position="178"/>
    </location>
</feature>
<dbReference type="RefSeq" id="XP_014156514.1">
    <property type="nucleotide sequence ID" value="XM_014301039.1"/>
</dbReference>
<dbReference type="STRING" id="667725.A0A0L0G0I5"/>
<dbReference type="GeneID" id="25905613"/>
<dbReference type="Proteomes" id="UP000054560">
    <property type="component" value="Unassembled WGS sequence"/>
</dbReference>
<dbReference type="GO" id="GO:0005737">
    <property type="term" value="C:cytoplasm"/>
    <property type="evidence" value="ECO:0007669"/>
    <property type="project" value="TreeGrafter"/>
</dbReference>
<dbReference type="PANTHER" id="PTHR10188">
    <property type="entry name" value="L-ASPARAGINASE"/>
    <property type="match status" value="1"/>
</dbReference>
<proteinExistence type="predicted"/>
<evidence type="ECO:0000256" key="3">
    <source>
        <dbReference type="PIRSR" id="PIRSR600246-3"/>
    </source>
</evidence>
<accession>A0A0L0G0I5</accession>
<dbReference type="GO" id="GO:0003948">
    <property type="term" value="F:N4-(beta-N-acetylglucosaminyl)-L-asparaginase activity"/>
    <property type="evidence" value="ECO:0007669"/>
    <property type="project" value="TreeGrafter"/>
</dbReference>
<evidence type="ECO:0000313" key="5">
    <source>
        <dbReference type="Proteomes" id="UP000054560"/>
    </source>
</evidence>
<dbReference type="InterPro" id="IPR000246">
    <property type="entry name" value="Peptidase_T2"/>
</dbReference>
<feature type="binding site" evidence="2">
    <location>
        <begin position="206"/>
        <end position="209"/>
    </location>
    <ligand>
        <name>substrate</name>
    </ligand>
</feature>
<dbReference type="OrthoDB" id="188713at2759"/>
<feature type="active site" description="Nucleophile" evidence="1">
    <location>
        <position position="178"/>
    </location>
</feature>
<dbReference type="AlphaFoldDB" id="A0A0L0G0I5"/>
<evidence type="ECO:0000256" key="2">
    <source>
        <dbReference type="PIRSR" id="PIRSR600246-2"/>
    </source>
</evidence>
<dbReference type="PANTHER" id="PTHR10188:SF16">
    <property type="entry name" value="N(4)-(BETA-N-ACETYLGLUCOSAMINYL)-L-ASPARAGINASE-LIKE"/>
    <property type="match status" value="1"/>
</dbReference>
<dbReference type="SUPFAM" id="SSF56235">
    <property type="entry name" value="N-terminal nucleophile aminohydrolases (Ntn hydrolases)"/>
    <property type="match status" value="1"/>
</dbReference>
<dbReference type="InterPro" id="IPR029055">
    <property type="entry name" value="Ntn_hydrolases_N"/>
</dbReference>
<dbReference type="FunFam" id="3.60.20.30:FF:000005">
    <property type="entry name" value="N(4)-(Beta-N-acetylglucosaminyl)-L-asparaginase"/>
    <property type="match status" value="1"/>
</dbReference>
<keyword evidence="5" id="KW-1185">Reference proteome</keyword>
<feature type="binding site" evidence="2">
    <location>
        <begin position="229"/>
        <end position="232"/>
    </location>
    <ligand>
        <name>substrate</name>
    </ligand>
</feature>
<gene>
    <name evidence="4" type="ORF">SARC_05109</name>
</gene>
<reference evidence="4 5" key="1">
    <citation type="submission" date="2011-02" db="EMBL/GenBank/DDBJ databases">
        <title>The Genome Sequence of Sphaeroforma arctica JP610.</title>
        <authorList>
            <consortium name="The Broad Institute Genome Sequencing Platform"/>
            <person name="Russ C."/>
            <person name="Cuomo C."/>
            <person name="Young S.K."/>
            <person name="Zeng Q."/>
            <person name="Gargeya S."/>
            <person name="Alvarado L."/>
            <person name="Berlin A."/>
            <person name="Chapman S.B."/>
            <person name="Chen Z."/>
            <person name="Freedman E."/>
            <person name="Gellesch M."/>
            <person name="Goldberg J."/>
            <person name="Griggs A."/>
            <person name="Gujja S."/>
            <person name="Heilman E."/>
            <person name="Heiman D."/>
            <person name="Howarth C."/>
            <person name="Mehta T."/>
            <person name="Neiman D."/>
            <person name="Pearson M."/>
            <person name="Roberts A."/>
            <person name="Saif S."/>
            <person name="Shea T."/>
            <person name="Shenoy N."/>
            <person name="Sisk P."/>
            <person name="Stolte C."/>
            <person name="Sykes S."/>
            <person name="White J."/>
            <person name="Yandava C."/>
            <person name="Burger G."/>
            <person name="Gray M.W."/>
            <person name="Holland P.W.H."/>
            <person name="King N."/>
            <person name="Lang F.B.F."/>
            <person name="Roger A.J."/>
            <person name="Ruiz-Trillo I."/>
            <person name="Haas B."/>
            <person name="Nusbaum C."/>
            <person name="Birren B."/>
        </authorList>
    </citation>
    <scope>NUCLEOTIDE SEQUENCE [LARGE SCALE GENOMIC DNA]</scope>
    <source>
        <strain evidence="4 5">JP610</strain>
    </source>
</reference>